<dbReference type="EMBL" id="CP100595">
    <property type="protein sequence ID" value="UTJ06939.1"/>
    <property type="molecule type" value="Genomic_DNA"/>
</dbReference>
<accession>A0ABY5E610</accession>
<feature type="coiled-coil region" evidence="1">
    <location>
        <begin position="30"/>
        <end position="99"/>
    </location>
</feature>
<evidence type="ECO:0000256" key="2">
    <source>
        <dbReference type="SAM" id="SignalP"/>
    </source>
</evidence>
<reference evidence="3" key="1">
    <citation type="submission" date="2022-07" db="EMBL/GenBank/DDBJ databases">
        <title>Arcobacter roscoffensis sp. nov., a marine bacterium isolated from coastal seawater collected from Roscoff, France.</title>
        <authorList>
            <person name="Pascual J."/>
            <person name="Lepeaux C."/>
            <person name="Methner A."/>
            <person name="Overmann J."/>
        </authorList>
    </citation>
    <scope>NUCLEOTIDE SEQUENCE</scope>
    <source>
        <strain evidence="3">ARW1-2F2</strain>
    </source>
</reference>
<protein>
    <submittedName>
        <fullName evidence="3">DUF3450 domain-containing protein</fullName>
    </submittedName>
</protein>
<gene>
    <name evidence="3" type="ORF">NJU99_02275</name>
</gene>
<evidence type="ECO:0000313" key="3">
    <source>
        <dbReference type="EMBL" id="UTJ06939.1"/>
    </source>
</evidence>
<dbReference type="Pfam" id="PF11932">
    <property type="entry name" value="DUF3450"/>
    <property type="match status" value="1"/>
</dbReference>
<dbReference type="PIRSF" id="PIRSF028069">
    <property type="entry name" value="UCP028069"/>
    <property type="match status" value="1"/>
</dbReference>
<proteinExistence type="predicted"/>
<evidence type="ECO:0000313" key="4">
    <source>
        <dbReference type="Proteomes" id="UP001060012"/>
    </source>
</evidence>
<keyword evidence="1" id="KW-0175">Coiled coil</keyword>
<sequence length="248" mass="29376">MRKIYKTILVLLSLQLISYANTIDKSINVIEKTNSKLKSYQNSIDKNERIKEHLLNEYKYTTSAIKSTKVYNLQLEKIKKSQEEELSSLNQQIIDIEQTQKNIFPLMIDMINSLEALVKQDTPFLLEERTTRVQRLKDILDKADIQTHEKYRIILEAFKVEYDYAKTIESYQSKLNDKTYNFLRLGRVALYYQSLDLKEYGYFNNKTKFWETIDDAKSKSNIRKAIKIAKKQQNVDFLNLPFLATKEK</sequence>
<organism evidence="3 4">
    <name type="scientific">Arcobacter roscoffensis</name>
    <dbReference type="NCBI Taxonomy" id="2961520"/>
    <lineage>
        <taxon>Bacteria</taxon>
        <taxon>Pseudomonadati</taxon>
        <taxon>Campylobacterota</taxon>
        <taxon>Epsilonproteobacteria</taxon>
        <taxon>Campylobacterales</taxon>
        <taxon>Arcobacteraceae</taxon>
        <taxon>Arcobacter</taxon>
    </lineage>
</organism>
<dbReference type="InterPro" id="IPR016866">
    <property type="entry name" value="UCP028069"/>
</dbReference>
<keyword evidence="4" id="KW-1185">Reference proteome</keyword>
<evidence type="ECO:0000256" key="1">
    <source>
        <dbReference type="SAM" id="Coils"/>
    </source>
</evidence>
<dbReference type="RefSeq" id="WP_254577118.1">
    <property type="nucleotide sequence ID" value="NZ_CP100595.1"/>
</dbReference>
<dbReference type="Proteomes" id="UP001060012">
    <property type="component" value="Chromosome"/>
</dbReference>
<feature type="chain" id="PRO_5047194014" evidence="2">
    <location>
        <begin position="23"/>
        <end position="248"/>
    </location>
</feature>
<keyword evidence="2" id="KW-0732">Signal</keyword>
<feature type="signal peptide" evidence="2">
    <location>
        <begin position="1"/>
        <end position="22"/>
    </location>
</feature>
<name>A0ABY5E610_9BACT</name>